<name>A0ACB9KS62_BAUVA</name>
<evidence type="ECO:0000313" key="2">
    <source>
        <dbReference type="Proteomes" id="UP000828941"/>
    </source>
</evidence>
<keyword evidence="2" id="KW-1185">Reference proteome</keyword>
<gene>
    <name evidence="1" type="ORF">L6164_033466</name>
</gene>
<organism evidence="1 2">
    <name type="scientific">Bauhinia variegata</name>
    <name type="common">Purple orchid tree</name>
    <name type="synonym">Phanera variegata</name>
    <dbReference type="NCBI Taxonomy" id="167791"/>
    <lineage>
        <taxon>Eukaryota</taxon>
        <taxon>Viridiplantae</taxon>
        <taxon>Streptophyta</taxon>
        <taxon>Embryophyta</taxon>
        <taxon>Tracheophyta</taxon>
        <taxon>Spermatophyta</taxon>
        <taxon>Magnoliopsida</taxon>
        <taxon>eudicotyledons</taxon>
        <taxon>Gunneridae</taxon>
        <taxon>Pentapetalae</taxon>
        <taxon>rosids</taxon>
        <taxon>fabids</taxon>
        <taxon>Fabales</taxon>
        <taxon>Fabaceae</taxon>
        <taxon>Cercidoideae</taxon>
        <taxon>Cercideae</taxon>
        <taxon>Bauhiniinae</taxon>
        <taxon>Bauhinia</taxon>
    </lineage>
</organism>
<protein>
    <submittedName>
        <fullName evidence="1">Uncharacterized protein</fullName>
    </submittedName>
</protein>
<comment type="caution">
    <text evidence="1">The sequence shown here is derived from an EMBL/GenBank/DDBJ whole genome shotgun (WGS) entry which is preliminary data.</text>
</comment>
<dbReference type="EMBL" id="CM039438">
    <property type="protein sequence ID" value="KAI4300048.1"/>
    <property type="molecule type" value="Genomic_DNA"/>
</dbReference>
<reference evidence="1 2" key="1">
    <citation type="journal article" date="2022" name="DNA Res.">
        <title>Chromosomal-level genome assembly of the orchid tree Bauhinia variegata (Leguminosae; Cercidoideae) supports the allotetraploid origin hypothesis of Bauhinia.</title>
        <authorList>
            <person name="Zhong Y."/>
            <person name="Chen Y."/>
            <person name="Zheng D."/>
            <person name="Pang J."/>
            <person name="Liu Y."/>
            <person name="Luo S."/>
            <person name="Meng S."/>
            <person name="Qian L."/>
            <person name="Wei D."/>
            <person name="Dai S."/>
            <person name="Zhou R."/>
        </authorList>
    </citation>
    <scope>NUCLEOTIDE SEQUENCE [LARGE SCALE GENOMIC DNA]</scope>
    <source>
        <strain evidence="1">BV-YZ2020</strain>
    </source>
</reference>
<proteinExistence type="predicted"/>
<evidence type="ECO:0000313" key="1">
    <source>
        <dbReference type="EMBL" id="KAI4300048.1"/>
    </source>
</evidence>
<dbReference type="Proteomes" id="UP000828941">
    <property type="component" value="Chromosome 13"/>
</dbReference>
<sequence length="471" mass="51776">MAARKPLQSLFQRVYRGKSRNFGVVPEGTVASSSQKLIDKEYEYSAHNYHPIPIVFSQAKGSSVWDPEGNKYLDFLSAYSAVNQGHCHPKILKALQEQAERLTLSSRAFYNDRFPVFAERLTSMFGYDMVLPMNTGAEGVETALKLARKWGYEKKQIPKDEAIIVSCCGCFHGRTLAVISMSCDNEATRGFGPLLPGHLKVDFGDANALEKIFKENGKRIAGFLFEPIQGEAGVIIPPDGYLKSVRDLCTKYNVLMIDDEIQTGLARTGRMLACDWEGVRPDVVILGKALGGGVIPVSAVLADKDVMLCIQPGEHGSTFGGNPLASAVAIAALDVIREEGLAERSAQLGEELTHQLLKVQQQYPNYIKEIRGRGLFNAVELHGESLSPVSAYDVCQKMKDRGVLAKPTHNTIIRFTPPLCMSLDEIQEGSKALADVLEIDLPKMQKIKPKDVSPAAAHDHACHRCGRVLYD</sequence>
<accession>A0ACB9KS62</accession>